<comment type="subcellular location">
    <subcellularLocation>
        <location evidence="1">Membrane</location>
        <topology evidence="1">Multi-pass membrane protein</topology>
    </subcellularLocation>
</comment>
<dbReference type="GO" id="GO:0015232">
    <property type="term" value="F:heme transmembrane transporter activity"/>
    <property type="evidence" value="ECO:0007669"/>
    <property type="project" value="InterPro"/>
</dbReference>
<keyword evidence="3 6" id="KW-0812">Transmembrane</keyword>
<dbReference type="OrthoDB" id="5459399at2"/>
<feature type="transmembrane region" description="Helical" evidence="6">
    <location>
        <begin position="12"/>
        <end position="39"/>
    </location>
</feature>
<feature type="transmembrane region" description="Helical" evidence="6">
    <location>
        <begin position="93"/>
        <end position="117"/>
    </location>
</feature>
<evidence type="ECO:0000313" key="8">
    <source>
        <dbReference type="Proteomes" id="UP000198324"/>
    </source>
</evidence>
<evidence type="ECO:0000256" key="3">
    <source>
        <dbReference type="ARBA" id="ARBA00022692"/>
    </source>
</evidence>
<keyword evidence="5 6" id="KW-0472">Membrane</keyword>
<keyword evidence="4 6" id="KW-1133">Transmembrane helix</keyword>
<dbReference type="Proteomes" id="UP000198324">
    <property type="component" value="Unassembled WGS sequence"/>
</dbReference>
<gene>
    <name evidence="7" type="ORF">SAMN04488503_2337</name>
</gene>
<sequence length="225" mass="23327">MLRRGAFIAAKDLRLAVGGGQGLVQAVLLGLLLIFLFSLSRPTAELVSPQAAAAIFWLASAFGLVLVFNDLFSLEEGQGCRLGLLSSPLPEHAVWLGKGLAGLLLLLLSQAVFLPASAVFLGQDVKGDWGVLLLALVGVDMGLAALGALLGALAQGQGARESLFSVILFPLLLPVLLGGIRIFAGCFSGETALDQGLWAGVIVAFDAVFTAAGAFLFPYLYTGED</sequence>
<evidence type="ECO:0000313" key="7">
    <source>
        <dbReference type="EMBL" id="SNS01175.1"/>
    </source>
</evidence>
<feature type="transmembrane region" description="Helical" evidence="6">
    <location>
        <begin position="196"/>
        <end position="221"/>
    </location>
</feature>
<evidence type="ECO:0000256" key="5">
    <source>
        <dbReference type="ARBA" id="ARBA00023136"/>
    </source>
</evidence>
<evidence type="ECO:0000256" key="2">
    <source>
        <dbReference type="ARBA" id="ARBA00010544"/>
    </source>
</evidence>
<feature type="transmembrane region" description="Helical" evidence="6">
    <location>
        <begin position="51"/>
        <end position="72"/>
    </location>
</feature>
<dbReference type="AlphaFoldDB" id="A0A239AZN9"/>
<accession>A0A239AZN9</accession>
<protein>
    <submittedName>
        <fullName evidence="7">Heme exporter protein B</fullName>
    </submittedName>
</protein>
<reference evidence="7 8" key="1">
    <citation type="submission" date="2017-06" db="EMBL/GenBank/DDBJ databases">
        <authorList>
            <person name="Kim H.J."/>
            <person name="Triplett B.A."/>
        </authorList>
    </citation>
    <scope>NUCLEOTIDE SEQUENCE [LARGE SCALE GENOMIC DNA]</scope>
    <source>
        <strain evidence="7 8">DSM 13116</strain>
    </source>
</reference>
<feature type="transmembrane region" description="Helical" evidence="6">
    <location>
        <begin position="129"/>
        <end position="151"/>
    </location>
</feature>
<evidence type="ECO:0000256" key="4">
    <source>
        <dbReference type="ARBA" id="ARBA00022989"/>
    </source>
</evidence>
<comment type="similarity">
    <text evidence="2">Belongs to the CcmB/CycW/HelB family.</text>
</comment>
<evidence type="ECO:0000256" key="6">
    <source>
        <dbReference type="SAM" id="Phobius"/>
    </source>
</evidence>
<feature type="transmembrane region" description="Helical" evidence="6">
    <location>
        <begin position="163"/>
        <end position="184"/>
    </location>
</feature>
<dbReference type="EMBL" id="FZOC01000004">
    <property type="protein sequence ID" value="SNS01175.1"/>
    <property type="molecule type" value="Genomic_DNA"/>
</dbReference>
<proteinExistence type="inferred from homology"/>
<organism evidence="7 8">
    <name type="scientific">Humidesulfovibrio mexicanus</name>
    <dbReference type="NCBI Taxonomy" id="147047"/>
    <lineage>
        <taxon>Bacteria</taxon>
        <taxon>Pseudomonadati</taxon>
        <taxon>Thermodesulfobacteriota</taxon>
        <taxon>Desulfovibrionia</taxon>
        <taxon>Desulfovibrionales</taxon>
        <taxon>Desulfovibrionaceae</taxon>
        <taxon>Humidesulfovibrio</taxon>
    </lineage>
</organism>
<name>A0A239AZN9_9BACT</name>
<dbReference type="InterPro" id="IPR003544">
    <property type="entry name" value="Cyt_c_biogenesis_CcmB"/>
</dbReference>
<dbReference type="RefSeq" id="WP_089274537.1">
    <property type="nucleotide sequence ID" value="NZ_FZOC01000004.1"/>
</dbReference>
<evidence type="ECO:0000256" key="1">
    <source>
        <dbReference type="ARBA" id="ARBA00004141"/>
    </source>
</evidence>
<dbReference type="GO" id="GO:0017004">
    <property type="term" value="P:cytochrome complex assembly"/>
    <property type="evidence" value="ECO:0007669"/>
    <property type="project" value="InterPro"/>
</dbReference>
<keyword evidence="8" id="KW-1185">Reference proteome</keyword>
<dbReference type="Pfam" id="PF03379">
    <property type="entry name" value="CcmB"/>
    <property type="match status" value="1"/>
</dbReference>
<dbReference type="GO" id="GO:0016020">
    <property type="term" value="C:membrane"/>
    <property type="evidence" value="ECO:0007669"/>
    <property type="project" value="UniProtKB-SubCell"/>
</dbReference>